<gene>
    <name evidence="1" type="ORF">BXT86_02200</name>
</gene>
<organism evidence="1 2">
    <name type="scientific">candidate division WOR-3 bacterium 4484_100</name>
    <dbReference type="NCBI Taxonomy" id="1936077"/>
    <lineage>
        <taxon>Bacteria</taxon>
        <taxon>Bacteria division WOR-3</taxon>
    </lineage>
</organism>
<dbReference type="EMBL" id="MUKB01000027">
    <property type="protein sequence ID" value="OPX18247.1"/>
    <property type="molecule type" value="Genomic_DNA"/>
</dbReference>
<dbReference type="PANTHER" id="PTHR37460:SF1">
    <property type="entry name" value="ENDONUCLEASE III"/>
    <property type="match status" value="1"/>
</dbReference>
<name>A0A1V4QGX1_UNCW3</name>
<dbReference type="CDD" id="cd10441">
    <property type="entry name" value="GIY-YIG_COG1833"/>
    <property type="match status" value="1"/>
</dbReference>
<accession>A0A1V4QGX1</accession>
<sequence>MNVITPITYLLKIYLAKTRIIKIGALGRFKFKRGYYIYVGSARKNLGSRVERHLRKKMKKRFWHIDYLLEYGRVTDVLLTHIPEEKVAQTLTKWLDIPAPGFGASDKNSRAHLFKLKGKNLPELPFSLTPFKKRVIYS</sequence>
<protein>
    <recommendedName>
        <fullName evidence="3">GIY-YIG domain-containing protein</fullName>
    </recommendedName>
</protein>
<dbReference type="PANTHER" id="PTHR37460">
    <property type="entry name" value="ENDONUCLEASE III"/>
    <property type="match status" value="1"/>
</dbReference>
<reference evidence="2" key="1">
    <citation type="submission" date="2017-01" db="EMBL/GenBank/DDBJ databases">
        <title>Novel pathways for hydrocarbon cycling and metabolic interdependencies in hydrothermal sediment communities.</title>
        <authorList>
            <person name="Dombrowski N."/>
            <person name="Seitz K."/>
            <person name="Teske A."/>
            <person name="Baker B."/>
        </authorList>
    </citation>
    <scope>NUCLEOTIDE SEQUENCE [LARGE SCALE GENOMIC DNA]</scope>
</reference>
<evidence type="ECO:0000313" key="1">
    <source>
        <dbReference type="EMBL" id="OPX18247.1"/>
    </source>
</evidence>
<dbReference type="Pfam" id="PF01986">
    <property type="entry name" value="DUF123"/>
    <property type="match status" value="1"/>
</dbReference>
<proteinExistence type="predicted"/>
<dbReference type="InterPro" id="IPR002837">
    <property type="entry name" value="DUF123"/>
</dbReference>
<comment type="caution">
    <text evidence="1">The sequence shown here is derived from an EMBL/GenBank/DDBJ whole genome shotgun (WGS) entry which is preliminary data.</text>
</comment>
<evidence type="ECO:0008006" key="3">
    <source>
        <dbReference type="Google" id="ProtNLM"/>
    </source>
</evidence>
<evidence type="ECO:0000313" key="2">
    <source>
        <dbReference type="Proteomes" id="UP000191663"/>
    </source>
</evidence>
<dbReference type="AlphaFoldDB" id="A0A1V4QGX1"/>
<dbReference type="Proteomes" id="UP000191663">
    <property type="component" value="Unassembled WGS sequence"/>
</dbReference>